<gene>
    <name evidence="9" type="ORF">ACFO60_03930</name>
</gene>
<keyword evidence="5" id="KW-0406">Ion transport</keyword>
<evidence type="ECO:0000256" key="5">
    <source>
        <dbReference type="ARBA" id="ARBA00023065"/>
    </source>
</evidence>
<feature type="transmembrane region" description="Helical" evidence="7">
    <location>
        <begin position="13"/>
        <end position="35"/>
    </location>
</feature>
<feature type="transmembrane region" description="Helical" evidence="7">
    <location>
        <begin position="115"/>
        <end position="137"/>
    </location>
</feature>
<dbReference type="InterPro" id="IPR038770">
    <property type="entry name" value="Na+/solute_symporter_sf"/>
</dbReference>
<dbReference type="Pfam" id="PF00999">
    <property type="entry name" value="Na_H_Exchanger"/>
    <property type="match status" value="1"/>
</dbReference>
<feature type="transmembrane region" description="Helical" evidence="7">
    <location>
        <begin position="300"/>
        <end position="319"/>
    </location>
</feature>
<dbReference type="InterPro" id="IPR006153">
    <property type="entry name" value="Cation/H_exchanger_TM"/>
</dbReference>
<evidence type="ECO:0000256" key="6">
    <source>
        <dbReference type="ARBA" id="ARBA00023136"/>
    </source>
</evidence>
<feature type="transmembrane region" description="Helical" evidence="7">
    <location>
        <begin position="250"/>
        <end position="270"/>
    </location>
</feature>
<feature type="transmembrane region" description="Helical" evidence="7">
    <location>
        <begin position="86"/>
        <end position="103"/>
    </location>
</feature>
<evidence type="ECO:0000256" key="4">
    <source>
        <dbReference type="ARBA" id="ARBA00022989"/>
    </source>
</evidence>
<sequence>MPVPLAAAPVAPIAAHELLVFLLQVGLLLALALLLGRLAARFGMPAVVGELFVGVILGPSFLAHVAPGVQDWLFPAEPAQFHLLDAVGQIGVLLLVGLTGIHMDTGMIRRRGATAAGVSIGGLVVPLALGIGAGFLLPGRLIPDGTDPTVFALFLGVAMCVSAIPVIAKTLMDMKLLHRNIGQLTLTAGMIDDAFGWFMLSIVSAMAVSAVSTGTVLTSLAYLAAIVVFALTAGRPLVRGAFRLTAHADEPGPTVATAAVLILLAGAGTHALGLEAVFGAFVCGILIGGAGRVDPAKLAPLRTVVLSGFAPIFFATAGLRMDLTALADPTVLLVGLAVLALAIIGKFVGAYAGARLSRLNRWEALALGAGLNARGVIEVVVAMVGLRLGILSVEVYTIVVLVAIVTSLMAPPILRMAMARVEQTAEEDIRESGYEAWDRQPAADGKPAL</sequence>
<dbReference type="EMBL" id="JBHSFP010000002">
    <property type="protein sequence ID" value="MFC4529904.1"/>
    <property type="molecule type" value="Genomic_DNA"/>
</dbReference>
<reference evidence="10" key="1">
    <citation type="journal article" date="2019" name="Int. J. Syst. Evol. Microbiol.">
        <title>The Global Catalogue of Microorganisms (GCM) 10K type strain sequencing project: providing services to taxonomists for standard genome sequencing and annotation.</title>
        <authorList>
            <consortium name="The Broad Institute Genomics Platform"/>
            <consortium name="The Broad Institute Genome Sequencing Center for Infectious Disease"/>
            <person name="Wu L."/>
            <person name="Ma J."/>
        </authorList>
    </citation>
    <scope>NUCLEOTIDE SEQUENCE [LARGE SCALE GENOMIC DNA]</scope>
    <source>
        <strain evidence="10">CGMCC 4.7132</strain>
    </source>
</reference>
<proteinExistence type="predicted"/>
<protein>
    <submittedName>
        <fullName evidence="9">Cation:proton antiporter</fullName>
    </submittedName>
</protein>
<dbReference type="RefSeq" id="WP_380836957.1">
    <property type="nucleotide sequence ID" value="NZ_JBHSFP010000002.1"/>
</dbReference>
<keyword evidence="3 7" id="KW-0812">Transmembrane</keyword>
<comment type="subcellular location">
    <subcellularLocation>
        <location evidence="1">Membrane</location>
        <topology evidence="1">Multi-pass membrane protein</topology>
    </subcellularLocation>
</comment>
<feature type="domain" description="Cation/H+ exchanger transmembrane" evidence="8">
    <location>
        <begin position="31"/>
        <end position="416"/>
    </location>
</feature>
<dbReference type="Proteomes" id="UP001596004">
    <property type="component" value="Unassembled WGS sequence"/>
</dbReference>
<keyword evidence="4 7" id="KW-1133">Transmembrane helix</keyword>
<dbReference type="Gene3D" id="1.20.1530.20">
    <property type="match status" value="1"/>
</dbReference>
<comment type="caution">
    <text evidence="9">The sequence shown here is derived from an EMBL/GenBank/DDBJ whole genome shotgun (WGS) entry which is preliminary data.</text>
</comment>
<keyword evidence="2" id="KW-0813">Transport</keyword>
<dbReference type="PANTHER" id="PTHR32468">
    <property type="entry name" value="CATION/H + ANTIPORTER"/>
    <property type="match status" value="1"/>
</dbReference>
<feature type="transmembrane region" description="Helical" evidence="7">
    <location>
        <begin position="149"/>
        <end position="172"/>
    </location>
</feature>
<feature type="transmembrane region" description="Helical" evidence="7">
    <location>
        <begin position="276"/>
        <end position="293"/>
    </location>
</feature>
<evidence type="ECO:0000256" key="7">
    <source>
        <dbReference type="SAM" id="Phobius"/>
    </source>
</evidence>
<evidence type="ECO:0000313" key="9">
    <source>
        <dbReference type="EMBL" id="MFC4529904.1"/>
    </source>
</evidence>
<feature type="transmembrane region" description="Helical" evidence="7">
    <location>
        <begin position="47"/>
        <end position="66"/>
    </location>
</feature>
<evidence type="ECO:0000256" key="2">
    <source>
        <dbReference type="ARBA" id="ARBA00022448"/>
    </source>
</evidence>
<evidence type="ECO:0000259" key="8">
    <source>
        <dbReference type="Pfam" id="PF00999"/>
    </source>
</evidence>
<keyword evidence="10" id="KW-1185">Reference proteome</keyword>
<keyword evidence="6 7" id="KW-0472">Membrane</keyword>
<evidence type="ECO:0000256" key="1">
    <source>
        <dbReference type="ARBA" id="ARBA00004141"/>
    </source>
</evidence>
<feature type="transmembrane region" description="Helical" evidence="7">
    <location>
        <begin position="331"/>
        <end position="352"/>
    </location>
</feature>
<accession>A0ABV9CA60</accession>
<feature type="transmembrane region" description="Helical" evidence="7">
    <location>
        <begin position="220"/>
        <end position="238"/>
    </location>
</feature>
<dbReference type="PANTHER" id="PTHR32468:SF0">
    <property type="entry name" value="K(+)_H(+) ANTIPORTER 1"/>
    <property type="match status" value="1"/>
</dbReference>
<evidence type="ECO:0000256" key="3">
    <source>
        <dbReference type="ARBA" id="ARBA00022692"/>
    </source>
</evidence>
<feature type="transmembrane region" description="Helical" evidence="7">
    <location>
        <begin position="395"/>
        <end position="414"/>
    </location>
</feature>
<dbReference type="InterPro" id="IPR050794">
    <property type="entry name" value="CPA2_transporter"/>
</dbReference>
<organism evidence="9 10">
    <name type="scientific">Sphaerisporangium dianthi</name>
    <dbReference type="NCBI Taxonomy" id="1436120"/>
    <lineage>
        <taxon>Bacteria</taxon>
        <taxon>Bacillati</taxon>
        <taxon>Actinomycetota</taxon>
        <taxon>Actinomycetes</taxon>
        <taxon>Streptosporangiales</taxon>
        <taxon>Streptosporangiaceae</taxon>
        <taxon>Sphaerisporangium</taxon>
    </lineage>
</organism>
<name>A0ABV9CA60_9ACTN</name>
<evidence type="ECO:0000313" key="10">
    <source>
        <dbReference type="Proteomes" id="UP001596004"/>
    </source>
</evidence>
<feature type="transmembrane region" description="Helical" evidence="7">
    <location>
        <begin position="184"/>
        <end position="208"/>
    </location>
</feature>